<dbReference type="OrthoDB" id="407410at2759"/>
<dbReference type="GO" id="GO:0006874">
    <property type="term" value="P:intracellular calcium ion homeostasis"/>
    <property type="evidence" value="ECO:0007669"/>
    <property type="project" value="TreeGrafter"/>
</dbReference>
<keyword evidence="12" id="KW-1185">Reference proteome</keyword>
<feature type="domain" description="Sodium/calcium exchanger membrane region" evidence="10">
    <location>
        <begin position="637"/>
        <end position="783"/>
    </location>
</feature>
<evidence type="ECO:0000256" key="8">
    <source>
        <dbReference type="SAM" id="Phobius"/>
    </source>
</evidence>
<feature type="transmembrane region" description="Helical" evidence="8">
    <location>
        <begin position="738"/>
        <end position="761"/>
    </location>
</feature>
<feature type="transmembrane region" description="Helical" evidence="8">
    <location>
        <begin position="767"/>
        <end position="785"/>
    </location>
</feature>
<feature type="domain" description="Sodium/calcium exchanger membrane region" evidence="10">
    <location>
        <begin position="107"/>
        <end position="245"/>
    </location>
</feature>
<evidence type="ECO:0000313" key="12">
    <source>
        <dbReference type="Proteomes" id="UP000772434"/>
    </source>
</evidence>
<dbReference type="Gene3D" id="1.20.1420.30">
    <property type="entry name" value="NCX, central ion-binding region"/>
    <property type="match status" value="2"/>
</dbReference>
<protein>
    <submittedName>
        <fullName evidence="11">Sodium/calcium exchanger protein-domain-containing protein</fullName>
    </submittedName>
</protein>
<dbReference type="EMBL" id="JADNRY010000053">
    <property type="protein sequence ID" value="KAF9069252.1"/>
    <property type="molecule type" value="Genomic_DNA"/>
</dbReference>
<gene>
    <name evidence="11" type="ORF">BDP27DRAFT_1325879</name>
</gene>
<reference evidence="11" key="1">
    <citation type="submission" date="2020-11" db="EMBL/GenBank/DDBJ databases">
        <authorList>
            <consortium name="DOE Joint Genome Institute"/>
            <person name="Ahrendt S."/>
            <person name="Riley R."/>
            <person name="Andreopoulos W."/>
            <person name="Labutti K."/>
            <person name="Pangilinan J."/>
            <person name="Ruiz-Duenas F.J."/>
            <person name="Barrasa J.M."/>
            <person name="Sanchez-Garcia M."/>
            <person name="Camarero S."/>
            <person name="Miyauchi S."/>
            <person name="Serrano A."/>
            <person name="Linde D."/>
            <person name="Babiker R."/>
            <person name="Drula E."/>
            <person name="Ayuso-Fernandez I."/>
            <person name="Pacheco R."/>
            <person name="Padilla G."/>
            <person name="Ferreira P."/>
            <person name="Barriuso J."/>
            <person name="Kellner H."/>
            <person name="Castanera R."/>
            <person name="Alfaro M."/>
            <person name="Ramirez L."/>
            <person name="Pisabarro A.G."/>
            <person name="Kuo A."/>
            <person name="Tritt A."/>
            <person name="Lipzen A."/>
            <person name="He G."/>
            <person name="Yan M."/>
            <person name="Ng V."/>
            <person name="Cullen D."/>
            <person name="Martin F."/>
            <person name="Rosso M.-N."/>
            <person name="Henrissat B."/>
            <person name="Hibbett D."/>
            <person name="Martinez A.T."/>
            <person name="Grigoriev I.V."/>
        </authorList>
    </citation>
    <scope>NUCLEOTIDE SEQUENCE</scope>
    <source>
        <strain evidence="11">AH 40177</strain>
    </source>
</reference>
<comment type="similarity">
    <text evidence="2">Belongs to the Ca(2+):cation antiporter (CaCA) (TC 2.A.19) family.</text>
</comment>
<feature type="transmembrane region" description="Helical" evidence="8">
    <location>
        <begin position="130"/>
        <end position="150"/>
    </location>
</feature>
<feature type="region of interest" description="Disordered" evidence="7">
    <location>
        <begin position="411"/>
        <end position="471"/>
    </location>
</feature>
<dbReference type="GO" id="GO:0008324">
    <property type="term" value="F:monoatomic cation transmembrane transporter activity"/>
    <property type="evidence" value="ECO:0007669"/>
    <property type="project" value="TreeGrafter"/>
</dbReference>
<evidence type="ECO:0000256" key="1">
    <source>
        <dbReference type="ARBA" id="ARBA00004141"/>
    </source>
</evidence>
<evidence type="ECO:0000256" key="3">
    <source>
        <dbReference type="ARBA" id="ARBA00022448"/>
    </source>
</evidence>
<dbReference type="AlphaFoldDB" id="A0A9P5PVG9"/>
<comment type="subcellular location">
    <subcellularLocation>
        <location evidence="1">Membrane</location>
        <topology evidence="1">Multi-pass membrane protein</topology>
    </subcellularLocation>
</comment>
<evidence type="ECO:0000259" key="10">
    <source>
        <dbReference type="Pfam" id="PF01699"/>
    </source>
</evidence>
<evidence type="ECO:0000256" key="5">
    <source>
        <dbReference type="ARBA" id="ARBA00022989"/>
    </source>
</evidence>
<evidence type="ECO:0000256" key="2">
    <source>
        <dbReference type="ARBA" id="ARBA00008170"/>
    </source>
</evidence>
<keyword evidence="4 8" id="KW-0812">Transmembrane</keyword>
<evidence type="ECO:0000256" key="9">
    <source>
        <dbReference type="SAM" id="SignalP"/>
    </source>
</evidence>
<feature type="compositionally biased region" description="Polar residues" evidence="7">
    <location>
        <begin position="442"/>
        <end position="471"/>
    </location>
</feature>
<dbReference type="InterPro" id="IPR004837">
    <property type="entry name" value="NaCa_Exmemb"/>
</dbReference>
<feature type="transmembrane region" description="Helical" evidence="8">
    <location>
        <begin position="628"/>
        <end position="648"/>
    </location>
</feature>
<feature type="transmembrane region" description="Helical" evidence="8">
    <location>
        <begin position="603"/>
        <end position="622"/>
    </location>
</feature>
<dbReference type="PANTHER" id="PTHR12266:SF0">
    <property type="entry name" value="MITOCHONDRIAL SODIUM_CALCIUM EXCHANGER PROTEIN"/>
    <property type="match status" value="1"/>
</dbReference>
<dbReference type="Pfam" id="PF01699">
    <property type="entry name" value="Na_Ca_ex"/>
    <property type="match status" value="2"/>
</dbReference>
<feature type="chain" id="PRO_5040251225" evidence="9">
    <location>
        <begin position="25"/>
        <end position="789"/>
    </location>
</feature>
<accession>A0A9P5PVG9</accession>
<feature type="transmembrane region" description="Helical" evidence="8">
    <location>
        <begin position="660"/>
        <end position="679"/>
    </location>
</feature>
<organism evidence="11 12">
    <name type="scientific">Rhodocollybia butyracea</name>
    <dbReference type="NCBI Taxonomy" id="206335"/>
    <lineage>
        <taxon>Eukaryota</taxon>
        <taxon>Fungi</taxon>
        <taxon>Dikarya</taxon>
        <taxon>Basidiomycota</taxon>
        <taxon>Agaricomycotina</taxon>
        <taxon>Agaricomycetes</taxon>
        <taxon>Agaricomycetidae</taxon>
        <taxon>Agaricales</taxon>
        <taxon>Marasmiineae</taxon>
        <taxon>Omphalotaceae</taxon>
        <taxon>Rhodocollybia</taxon>
    </lineage>
</organism>
<feature type="transmembrane region" description="Helical" evidence="8">
    <location>
        <begin position="691"/>
        <end position="717"/>
    </location>
</feature>
<feature type="transmembrane region" description="Helical" evidence="8">
    <location>
        <begin position="170"/>
        <end position="191"/>
    </location>
</feature>
<evidence type="ECO:0000256" key="4">
    <source>
        <dbReference type="ARBA" id="ARBA00022692"/>
    </source>
</evidence>
<keyword evidence="9" id="KW-0732">Signal</keyword>
<feature type="transmembrane region" description="Helical" evidence="8">
    <location>
        <begin position="100"/>
        <end position="118"/>
    </location>
</feature>
<proteinExistence type="inferred from homology"/>
<keyword evidence="5 8" id="KW-1133">Transmembrane helix</keyword>
<dbReference type="InterPro" id="IPR044880">
    <property type="entry name" value="NCX_ion-bd_dom_sf"/>
</dbReference>
<feature type="region of interest" description="Disordered" evidence="7">
    <location>
        <begin position="277"/>
        <end position="333"/>
    </location>
</feature>
<evidence type="ECO:0000313" key="11">
    <source>
        <dbReference type="EMBL" id="KAF9069252.1"/>
    </source>
</evidence>
<keyword evidence="6 8" id="KW-0472">Membrane</keyword>
<feature type="transmembrane region" description="Helical" evidence="8">
    <location>
        <begin position="576"/>
        <end position="596"/>
    </location>
</feature>
<feature type="compositionally biased region" description="Basic and acidic residues" evidence="7">
    <location>
        <begin position="429"/>
        <end position="440"/>
    </location>
</feature>
<feature type="transmembrane region" description="Helical" evidence="8">
    <location>
        <begin position="234"/>
        <end position="252"/>
    </location>
</feature>
<dbReference type="InterPro" id="IPR051359">
    <property type="entry name" value="CaCA_antiporter"/>
</dbReference>
<dbReference type="Proteomes" id="UP000772434">
    <property type="component" value="Unassembled WGS sequence"/>
</dbReference>
<dbReference type="PANTHER" id="PTHR12266">
    <property type="entry name" value="NA+/CA2+ K+ INDEPENDENT EXCHANGER"/>
    <property type="match status" value="1"/>
</dbReference>
<feature type="compositionally biased region" description="Polar residues" evidence="7">
    <location>
        <begin position="415"/>
        <end position="427"/>
    </location>
</feature>
<feature type="transmembrane region" description="Helical" evidence="8">
    <location>
        <begin position="507"/>
        <end position="531"/>
    </location>
</feature>
<feature type="signal peptide" evidence="9">
    <location>
        <begin position="1"/>
        <end position="24"/>
    </location>
</feature>
<feature type="transmembrane region" description="Helical" evidence="8">
    <location>
        <begin position="203"/>
        <end position="222"/>
    </location>
</feature>
<dbReference type="GO" id="GO:0016020">
    <property type="term" value="C:membrane"/>
    <property type="evidence" value="ECO:0007669"/>
    <property type="project" value="UniProtKB-SubCell"/>
</dbReference>
<name>A0A9P5PVG9_9AGAR</name>
<sequence>MTPRSFRLIFPILFLIQCFIWSRGRYGQLQVGLQESESSLIKRYIEEFSGFSPEGECRPLDFPADQQCAHVSESCEGSNTFLSLLYLRFYFCTESPLRPAAFTGLVVWLVFLFSTLGISASDFFTPNLAAIAQLLGLDENVAGVTFLAFGNGSPDVFSTFSAMRANSGSLAIGELLGAASFIVSCVVGSICIIKPFHVHRGPFLRDVGFFGAAVALLLAILWDNVIHPWEAAMMVMLYVIYVATVVIGTWWMKRRQRRREHEALVRSEYRDDELSPSFDVPYRDDPTSNNSLTVPSAPARVRAHSFPGPPPIQTDLPRRSHSRSPSPTLDIHTPRFAHMPSFSLVGALEFRQVVASLRNEGSASSLSIFDSPVTPYAGGHYHTRPRSRPRTFHDYDRDPWDAALALDNRARTPQLRVTTAPDTQPNSPELDRSDYFDDPRASMSSSIPTISHTPASPTVTESDTESQSHSYVPSTRWQRVKHVIGTCSHTLFPTLHNFRSLSVLGQIASIFAAPAVMLLTLTLPVVVIPYISPHSSKEKLRSSHSLVDFEEEGIERVLIAEEEVEEEMHGIGFNKWLTAVQVILAPLFCIGILFSGHAHQVRILLVALSVGAVVAIAILVFAKRGENMAFTMARCSLGFFVAVIWIMAIADEVVQVLQTFGFIFGLSDSIIGLTIFAVGNSLADLVANMSIAVFAPIMGFSACFGGPMLNILLGVGISGSYIISQTSEPYKIRFGSTLLVSNVGLLVLLAMTVIVVPLNGYFLSRTWGIFLILCYVALMAINVFVELRH</sequence>
<evidence type="ECO:0000256" key="7">
    <source>
        <dbReference type="SAM" id="MobiDB-lite"/>
    </source>
</evidence>
<evidence type="ECO:0000256" key="6">
    <source>
        <dbReference type="ARBA" id="ARBA00023136"/>
    </source>
</evidence>
<keyword evidence="3" id="KW-0813">Transport</keyword>
<comment type="caution">
    <text evidence="11">The sequence shown here is derived from an EMBL/GenBank/DDBJ whole genome shotgun (WGS) entry which is preliminary data.</text>
</comment>